<dbReference type="PROSITE" id="PS50041">
    <property type="entry name" value="C_TYPE_LECTIN_2"/>
    <property type="match status" value="1"/>
</dbReference>
<proteinExistence type="predicted"/>
<dbReference type="InterPro" id="IPR016186">
    <property type="entry name" value="C-type_lectin-like/link_sf"/>
</dbReference>
<dbReference type="SMART" id="SM00034">
    <property type="entry name" value="CLECT"/>
    <property type="match status" value="1"/>
</dbReference>
<dbReference type="InterPro" id="IPR050111">
    <property type="entry name" value="C-type_lectin/snaclec_domain"/>
</dbReference>
<evidence type="ECO:0000313" key="2">
    <source>
        <dbReference type="Proteomes" id="UP000887540"/>
    </source>
</evidence>
<dbReference type="SUPFAM" id="SSF56436">
    <property type="entry name" value="C-type lectin-like"/>
    <property type="match status" value="1"/>
</dbReference>
<dbReference type="PANTHER" id="PTHR22803">
    <property type="entry name" value="MANNOSE, PHOSPHOLIPASE, LECTIN RECEPTOR RELATED"/>
    <property type="match status" value="1"/>
</dbReference>
<dbReference type="InterPro" id="IPR001304">
    <property type="entry name" value="C-type_lectin-like"/>
</dbReference>
<organism evidence="2 3">
    <name type="scientific">Acrobeloides nanus</name>
    <dbReference type="NCBI Taxonomy" id="290746"/>
    <lineage>
        <taxon>Eukaryota</taxon>
        <taxon>Metazoa</taxon>
        <taxon>Ecdysozoa</taxon>
        <taxon>Nematoda</taxon>
        <taxon>Chromadorea</taxon>
        <taxon>Rhabditida</taxon>
        <taxon>Tylenchina</taxon>
        <taxon>Cephalobomorpha</taxon>
        <taxon>Cephaloboidea</taxon>
        <taxon>Cephalobidae</taxon>
        <taxon>Acrobeloides</taxon>
    </lineage>
</organism>
<evidence type="ECO:0000259" key="1">
    <source>
        <dbReference type="PROSITE" id="PS50041"/>
    </source>
</evidence>
<dbReference type="WBParaSite" id="ACRNAN_scaffold799.g26356.t1">
    <property type="protein sequence ID" value="ACRNAN_scaffold799.g26356.t1"/>
    <property type="gene ID" value="ACRNAN_scaffold799.g26356"/>
</dbReference>
<sequence length="135" mass="14533">MALSQHCPNGYSLLAGIGADKCYRFRGNPTTFPAAEDICSEQGTLVSIGNAFVNFALQDFIASIVNNGTNFWIGLQNEGSGWAWLDGAPNNYVNWGRAQPGIDTCVSMDSMTAKWFTTECSTALPFLCEAESTAC</sequence>
<dbReference type="InterPro" id="IPR016187">
    <property type="entry name" value="CTDL_fold"/>
</dbReference>
<feature type="domain" description="C-type lectin" evidence="1">
    <location>
        <begin position="18"/>
        <end position="129"/>
    </location>
</feature>
<dbReference type="CDD" id="cd00037">
    <property type="entry name" value="CLECT"/>
    <property type="match status" value="1"/>
</dbReference>
<dbReference type="Proteomes" id="UP000887540">
    <property type="component" value="Unplaced"/>
</dbReference>
<dbReference type="AlphaFoldDB" id="A0A914EII6"/>
<evidence type="ECO:0000313" key="3">
    <source>
        <dbReference type="WBParaSite" id="ACRNAN_scaffold799.g26356.t1"/>
    </source>
</evidence>
<keyword evidence="2" id="KW-1185">Reference proteome</keyword>
<dbReference type="Gene3D" id="3.10.100.10">
    <property type="entry name" value="Mannose-Binding Protein A, subunit A"/>
    <property type="match status" value="1"/>
</dbReference>
<dbReference type="Pfam" id="PF00059">
    <property type="entry name" value="Lectin_C"/>
    <property type="match status" value="1"/>
</dbReference>
<accession>A0A914EII6</accession>
<name>A0A914EII6_9BILA</name>
<reference evidence="3" key="1">
    <citation type="submission" date="2022-11" db="UniProtKB">
        <authorList>
            <consortium name="WormBaseParasite"/>
        </authorList>
    </citation>
    <scope>IDENTIFICATION</scope>
</reference>
<protein>
    <submittedName>
        <fullName evidence="3">C-type lectin domain-containing protein</fullName>
    </submittedName>
</protein>